<evidence type="ECO:0000256" key="12">
    <source>
        <dbReference type="ARBA" id="ARBA00034000"/>
    </source>
</evidence>
<dbReference type="EC" id="3.4.16.4" evidence="4"/>
<evidence type="ECO:0000256" key="5">
    <source>
        <dbReference type="ARBA" id="ARBA00022645"/>
    </source>
</evidence>
<dbReference type="InterPro" id="IPR015956">
    <property type="entry name" value="Peniciliin-bd_prot_C_sf"/>
</dbReference>
<keyword evidence="11" id="KW-0961">Cell wall biogenesis/degradation</keyword>
<dbReference type="PATRIC" id="fig|1423724.4.peg.1898"/>
<dbReference type="STRING" id="1423724.FC32_GL001821"/>
<feature type="active site" description="Acyl-ester intermediate" evidence="13">
    <location>
        <position position="79"/>
    </location>
</feature>
<dbReference type="RefSeq" id="WP_025087301.1">
    <property type="nucleotide sequence ID" value="NZ_AZFT01000006.1"/>
</dbReference>
<feature type="binding site" evidence="14">
    <location>
        <position position="269"/>
    </location>
    <ligand>
        <name>substrate</name>
    </ligand>
</feature>
<dbReference type="UniPathway" id="UPA00219"/>
<evidence type="ECO:0000256" key="13">
    <source>
        <dbReference type="PIRSR" id="PIRSR618044-1"/>
    </source>
</evidence>
<keyword evidence="9" id="KW-0133">Cell shape</keyword>
<feature type="domain" description="Peptidase S11 D-Ala-D-Ala carboxypeptidase A C-terminal" evidence="16">
    <location>
        <begin position="323"/>
        <end position="430"/>
    </location>
</feature>
<evidence type="ECO:0000256" key="6">
    <source>
        <dbReference type="ARBA" id="ARBA00022670"/>
    </source>
</evidence>
<dbReference type="AlphaFoldDB" id="A0A0R1U8H1"/>
<evidence type="ECO:0000259" key="16">
    <source>
        <dbReference type="SMART" id="SM00936"/>
    </source>
</evidence>
<dbReference type="Pfam" id="PF07943">
    <property type="entry name" value="PBP5_C"/>
    <property type="match status" value="1"/>
</dbReference>
<dbReference type="GO" id="GO:0071555">
    <property type="term" value="P:cell wall organization"/>
    <property type="evidence" value="ECO:0007669"/>
    <property type="project" value="UniProtKB-KW"/>
</dbReference>
<comment type="similarity">
    <text evidence="3 15">Belongs to the peptidase S11 family.</text>
</comment>
<dbReference type="PANTHER" id="PTHR21581">
    <property type="entry name" value="D-ALANYL-D-ALANINE CARBOXYPEPTIDASE"/>
    <property type="match status" value="1"/>
</dbReference>
<gene>
    <name evidence="17" type="ORF">FC32_GL001821</name>
</gene>
<comment type="caution">
    <text evidence="17">The sequence shown here is derived from an EMBL/GenBank/DDBJ whole genome shotgun (WGS) entry which is preliminary data.</text>
</comment>
<keyword evidence="8" id="KW-0378">Hydrolase</keyword>
<dbReference type="SUPFAM" id="SSF69189">
    <property type="entry name" value="Penicillin-binding protein associated domain"/>
    <property type="match status" value="1"/>
</dbReference>
<organism evidence="17 18">
    <name type="scientific">Ligilactobacillus apodemi DSM 16634 = JCM 16172</name>
    <dbReference type="NCBI Taxonomy" id="1423724"/>
    <lineage>
        <taxon>Bacteria</taxon>
        <taxon>Bacillati</taxon>
        <taxon>Bacillota</taxon>
        <taxon>Bacilli</taxon>
        <taxon>Lactobacillales</taxon>
        <taxon>Lactobacillaceae</taxon>
        <taxon>Ligilactobacillus</taxon>
    </lineage>
</organism>
<dbReference type="GO" id="GO:0009252">
    <property type="term" value="P:peptidoglycan biosynthetic process"/>
    <property type="evidence" value="ECO:0007669"/>
    <property type="project" value="UniProtKB-UniPathway"/>
</dbReference>
<dbReference type="GO" id="GO:0006508">
    <property type="term" value="P:proteolysis"/>
    <property type="evidence" value="ECO:0007669"/>
    <property type="project" value="UniProtKB-KW"/>
</dbReference>
<name>A0A0R1U8H1_9LACO</name>
<dbReference type="eggNOG" id="COG1686">
    <property type="taxonomic scope" value="Bacteria"/>
</dbReference>
<feature type="active site" evidence="13">
    <location>
        <position position="143"/>
    </location>
</feature>
<dbReference type="InterPro" id="IPR012338">
    <property type="entry name" value="Beta-lactam/transpept-like"/>
</dbReference>
<dbReference type="InterPro" id="IPR001967">
    <property type="entry name" value="Peptidase_S11_N"/>
</dbReference>
<evidence type="ECO:0000256" key="8">
    <source>
        <dbReference type="ARBA" id="ARBA00022801"/>
    </source>
</evidence>
<dbReference type="PANTHER" id="PTHR21581:SF11">
    <property type="entry name" value="D-ALANYL-D-ALANINE CARBOXYPEPTIDASE DACA"/>
    <property type="match status" value="1"/>
</dbReference>
<keyword evidence="6" id="KW-0645">Protease</keyword>
<dbReference type="Gene3D" id="2.60.410.10">
    <property type="entry name" value="D-Ala-D-Ala carboxypeptidase, C-terminal domain"/>
    <property type="match status" value="1"/>
</dbReference>
<evidence type="ECO:0000256" key="4">
    <source>
        <dbReference type="ARBA" id="ARBA00012448"/>
    </source>
</evidence>
<reference evidence="17 18" key="1">
    <citation type="journal article" date="2015" name="Genome Announc.">
        <title>Expanding the biotechnology potential of lactobacilli through comparative genomics of 213 strains and associated genera.</title>
        <authorList>
            <person name="Sun Z."/>
            <person name="Harris H.M."/>
            <person name="McCann A."/>
            <person name="Guo C."/>
            <person name="Argimon S."/>
            <person name="Zhang W."/>
            <person name="Yang X."/>
            <person name="Jeffery I.B."/>
            <person name="Cooney J.C."/>
            <person name="Kagawa T.F."/>
            <person name="Liu W."/>
            <person name="Song Y."/>
            <person name="Salvetti E."/>
            <person name="Wrobel A."/>
            <person name="Rasinkangas P."/>
            <person name="Parkhill J."/>
            <person name="Rea M.C."/>
            <person name="O'Sullivan O."/>
            <person name="Ritari J."/>
            <person name="Douillard F.P."/>
            <person name="Paul Ross R."/>
            <person name="Yang R."/>
            <person name="Briner A.E."/>
            <person name="Felis G.E."/>
            <person name="de Vos W.M."/>
            <person name="Barrangou R."/>
            <person name="Klaenhammer T.R."/>
            <person name="Caufield P.W."/>
            <person name="Cui Y."/>
            <person name="Zhang H."/>
            <person name="O'Toole P.W."/>
        </authorList>
    </citation>
    <scope>NUCLEOTIDE SEQUENCE [LARGE SCALE GENOMIC DNA]</scope>
    <source>
        <strain evidence="17 18">DSM 16634</strain>
    </source>
</reference>
<dbReference type="InterPro" id="IPR018044">
    <property type="entry name" value="Peptidase_S11"/>
</dbReference>
<dbReference type="GO" id="GO:0008360">
    <property type="term" value="P:regulation of cell shape"/>
    <property type="evidence" value="ECO:0007669"/>
    <property type="project" value="UniProtKB-KW"/>
</dbReference>
<evidence type="ECO:0000256" key="1">
    <source>
        <dbReference type="ARBA" id="ARBA00003217"/>
    </source>
</evidence>
<feature type="active site" description="Proton acceptor" evidence="13">
    <location>
        <position position="82"/>
    </location>
</feature>
<accession>A0A0R1U8H1</accession>
<dbReference type="GO" id="GO:0009002">
    <property type="term" value="F:serine-type D-Ala-D-Ala carboxypeptidase activity"/>
    <property type="evidence" value="ECO:0007669"/>
    <property type="project" value="UniProtKB-EC"/>
</dbReference>
<protein>
    <recommendedName>
        <fullName evidence="4">serine-type D-Ala-D-Ala carboxypeptidase</fullName>
        <ecNumber evidence="4">3.4.16.4</ecNumber>
    </recommendedName>
</protein>
<dbReference type="Proteomes" id="UP000051324">
    <property type="component" value="Unassembled WGS sequence"/>
</dbReference>
<evidence type="ECO:0000256" key="7">
    <source>
        <dbReference type="ARBA" id="ARBA00022729"/>
    </source>
</evidence>
<dbReference type="OrthoDB" id="9791132at2"/>
<keyword evidence="5 17" id="KW-0121">Carboxypeptidase</keyword>
<evidence type="ECO:0000256" key="10">
    <source>
        <dbReference type="ARBA" id="ARBA00022984"/>
    </source>
</evidence>
<dbReference type="SUPFAM" id="SSF56601">
    <property type="entry name" value="beta-lactamase/transpeptidase-like"/>
    <property type="match status" value="1"/>
</dbReference>
<dbReference type="PRINTS" id="PR00725">
    <property type="entry name" value="DADACBPTASE1"/>
</dbReference>
<keyword evidence="10" id="KW-0573">Peptidoglycan synthesis</keyword>
<keyword evidence="18" id="KW-1185">Reference proteome</keyword>
<dbReference type="EMBL" id="AZFT01000006">
    <property type="protein sequence ID" value="KRL87202.1"/>
    <property type="molecule type" value="Genomic_DNA"/>
</dbReference>
<evidence type="ECO:0000313" key="18">
    <source>
        <dbReference type="Proteomes" id="UP000051324"/>
    </source>
</evidence>
<evidence type="ECO:0000256" key="9">
    <source>
        <dbReference type="ARBA" id="ARBA00022960"/>
    </source>
</evidence>
<evidence type="ECO:0000313" key="17">
    <source>
        <dbReference type="EMBL" id="KRL87202.1"/>
    </source>
</evidence>
<evidence type="ECO:0000256" key="3">
    <source>
        <dbReference type="ARBA" id="ARBA00007164"/>
    </source>
</evidence>
<dbReference type="Pfam" id="PF00768">
    <property type="entry name" value="Peptidase_S11"/>
    <property type="match status" value="1"/>
</dbReference>
<evidence type="ECO:0000256" key="11">
    <source>
        <dbReference type="ARBA" id="ARBA00023316"/>
    </source>
</evidence>
<proteinExistence type="inferred from homology"/>
<dbReference type="Gene3D" id="3.40.710.10">
    <property type="entry name" value="DD-peptidase/beta-lactamase superfamily"/>
    <property type="match status" value="1"/>
</dbReference>
<dbReference type="InterPro" id="IPR012907">
    <property type="entry name" value="Peptidase_S11_C"/>
</dbReference>
<sequence>MEFFKSLKKQVIAFIAAIAVFLIAGFCGVGQQSVSASSSLPTTTDSSLSLDVKAAIAVDANTGQILYAKNAEQTLPVASMSKLLTAYMVLKAVKSGKLKWNQKITPSSAAQKVSQDTSLSNVPLKEGTSYTVRSLYQATLIYSANGAAMALADAVGGSQKNFVDMARKELKKMGITDAEFYTANGLSNGEVGDGKYPGASDDAENKFSAKDMAILSQKLIQDYPEVLKTTKITRLEFDNGTDKTQMENWNWMLPGLAKAYTELPVDGLKTGTSDSAGACFAATVNKDGHRLITIVLGAKHESQEDVSRFEETQKLMSYCYNNYTYTTLAKGTTFKNTNALRVHNGKDYTVSVSLAKKTNVWLKNGVSKSQLTAKAVGNKKLYKKAGLEAPLKKGQTVGTLQISTSAQKLYYLNGDTYLKADAQTTKAVEKANIFVIGWRTLTSLF</sequence>
<comment type="pathway">
    <text evidence="2">Cell wall biogenesis; peptidoglycan biosynthesis.</text>
</comment>
<comment type="catalytic activity">
    <reaction evidence="12">
        <text>Preferential cleavage: (Ac)2-L-Lys-D-Ala-|-D-Ala. Also transpeptidation of peptidyl-alanyl moieties that are N-acyl substituents of D-alanine.</text>
        <dbReference type="EC" id="3.4.16.4"/>
    </reaction>
</comment>
<keyword evidence="7" id="KW-0732">Signal</keyword>
<evidence type="ECO:0000256" key="2">
    <source>
        <dbReference type="ARBA" id="ARBA00004752"/>
    </source>
</evidence>
<comment type="function">
    <text evidence="1">Removes C-terminal D-alanyl residues from sugar-peptide cell wall precursors.</text>
</comment>
<dbReference type="InterPro" id="IPR037167">
    <property type="entry name" value="Peptidase_S11_C_sf"/>
</dbReference>
<dbReference type="SMART" id="SM00936">
    <property type="entry name" value="PBP5_C"/>
    <property type="match status" value="1"/>
</dbReference>
<evidence type="ECO:0000256" key="15">
    <source>
        <dbReference type="RuleBase" id="RU004016"/>
    </source>
</evidence>
<evidence type="ECO:0000256" key="14">
    <source>
        <dbReference type="PIRSR" id="PIRSR618044-2"/>
    </source>
</evidence>